<feature type="compositionally biased region" description="Polar residues" evidence="1">
    <location>
        <begin position="866"/>
        <end position="883"/>
    </location>
</feature>
<evidence type="ECO:0000313" key="3">
    <source>
        <dbReference type="EMBL" id="KAJ6262048.1"/>
    </source>
</evidence>
<feature type="signal peptide" evidence="2">
    <location>
        <begin position="1"/>
        <end position="24"/>
    </location>
</feature>
<protein>
    <submittedName>
        <fullName evidence="3">Uncharacterized protein</fullName>
    </submittedName>
</protein>
<dbReference type="AlphaFoldDB" id="A0AAD6J088"/>
<feature type="chain" id="PRO_5042109218" evidence="2">
    <location>
        <begin position="25"/>
        <end position="901"/>
    </location>
</feature>
<evidence type="ECO:0000256" key="2">
    <source>
        <dbReference type="SAM" id="SignalP"/>
    </source>
</evidence>
<feature type="region of interest" description="Disordered" evidence="1">
    <location>
        <begin position="864"/>
        <end position="889"/>
    </location>
</feature>
<name>A0AAD6J088_DREDA</name>
<sequence length="901" mass="96061">MVERWLKVCFAAFLAQWWPLHAAAQSLTLFETSTTTATRVIDETVFSTTVLTLESCPCPCSTLTPGGLSTYTPPAQPSDTSAPAPTGGFTIQLTLQLDGADSSFFINRDAANLVTGQEGLTFNLINGQIVEQTTGDVLYVSPPSNFGARDVLEKRFRAPINLYIGKNLGADSSGYYLDPDLQLRFQIRVQEIWYILGFAICDFIEDRPNRIAMYDTGDPDFDDEDCTPASAKLVINSIRSSSRTASRTNQISTRSATRSTSGTVTSRPSSISRSSSTQGQSSPSPSPSSELSSSAGDSSSSTSASSSSSSGTSTPSSTFPTTVITAFTTALTTGSSSTTVNKDGPTVTISLFYPYPSSVKLVSNNVTNETASVENTFLNYADASFSIMLGNETSRLAAAQMFILDENNHLMAAITGELPDDTRRSFDTGAAIMVDDPTYAYISTQSGFELIQLGTMGEILDAGGKLASWSVADDWTLTLDTSANVSQSSPALEVCNDDGLFGIVDSSNPPVLCDFLAISTLKMGGQQQTSTRTPTAYLFSYTGENITTESLGEGPTATVLTRFSKVVETRTVPVLSDGSIITTGTGLDDPTATVTIYQVTIEETTSIFSYEPGNTAITLLNTDQPTMTARTLLPWPTPEWIQEPRGFHFAAVSGASNETYTLRAYGVGAQTMNGQPYDRGDFYFTNSTLILARPTSAAQRLASPLYAVYETLDFAESTQPRILFIPSASISDTASVVTFSVTTDLMNSPALTMIWFTSGPSGSFNPTDTIYTGFGPCSAASLISQPQISSNDLVDFQLLALTENTDSGPPPTSDLEVVNPICASIAYNDPDLPAVALLTLQQSQTAGGGRRNLWPRETGWAGPIATTATYGPSTTADESSSPAITEFPGFVYENENPMIPM</sequence>
<gene>
    <name evidence="3" type="ORF">Dda_2851</name>
</gene>
<dbReference type="EMBL" id="JAQGDS010000003">
    <property type="protein sequence ID" value="KAJ6262048.1"/>
    <property type="molecule type" value="Genomic_DNA"/>
</dbReference>
<organism evidence="3 4">
    <name type="scientific">Drechslerella dactyloides</name>
    <name type="common">Nematode-trapping fungus</name>
    <name type="synonym">Arthrobotrys dactyloides</name>
    <dbReference type="NCBI Taxonomy" id="74499"/>
    <lineage>
        <taxon>Eukaryota</taxon>
        <taxon>Fungi</taxon>
        <taxon>Dikarya</taxon>
        <taxon>Ascomycota</taxon>
        <taxon>Pezizomycotina</taxon>
        <taxon>Orbiliomycetes</taxon>
        <taxon>Orbiliales</taxon>
        <taxon>Orbiliaceae</taxon>
        <taxon>Drechslerella</taxon>
    </lineage>
</organism>
<reference evidence="3" key="1">
    <citation type="submission" date="2023-01" db="EMBL/GenBank/DDBJ databases">
        <title>The chitinases involved in constricting ring structure development in the nematode-trapping fungus Drechslerella dactyloides.</title>
        <authorList>
            <person name="Wang R."/>
            <person name="Zhang L."/>
            <person name="Tang P."/>
            <person name="Li S."/>
            <person name="Liang L."/>
        </authorList>
    </citation>
    <scope>NUCLEOTIDE SEQUENCE</scope>
    <source>
        <strain evidence="3">YMF1.00031</strain>
    </source>
</reference>
<accession>A0AAD6J088</accession>
<comment type="caution">
    <text evidence="3">The sequence shown here is derived from an EMBL/GenBank/DDBJ whole genome shotgun (WGS) entry which is preliminary data.</text>
</comment>
<dbReference type="Proteomes" id="UP001221413">
    <property type="component" value="Unassembled WGS sequence"/>
</dbReference>
<feature type="region of interest" description="Disordered" evidence="1">
    <location>
        <begin position="244"/>
        <end position="319"/>
    </location>
</feature>
<proteinExistence type="predicted"/>
<keyword evidence="2" id="KW-0732">Signal</keyword>
<evidence type="ECO:0000256" key="1">
    <source>
        <dbReference type="SAM" id="MobiDB-lite"/>
    </source>
</evidence>
<evidence type="ECO:0000313" key="4">
    <source>
        <dbReference type="Proteomes" id="UP001221413"/>
    </source>
</evidence>
<keyword evidence="4" id="KW-1185">Reference proteome</keyword>